<accession>A0A8S5PNM6</accession>
<reference evidence="1" key="1">
    <citation type="journal article" date="2021" name="Proc. Natl. Acad. Sci. U.S.A.">
        <title>A Catalog of Tens of Thousands of Viruses from Human Metagenomes Reveals Hidden Associations with Chronic Diseases.</title>
        <authorList>
            <person name="Tisza M.J."/>
            <person name="Buck C.B."/>
        </authorList>
    </citation>
    <scope>NUCLEOTIDE SEQUENCE</scope>
    <source>
        <strain evidence="1">Ct8NQ14</strain>
    </source>
</reference>
<dbReference type="EMBL" id="BK015464">
    <property type="protein sequence ID" value="DAE08125.1"/>
    <property type="molecule type" value="Genomic_DNA"/>
</dbReference>
<sequence>MVIRKFPFIQIGAQRHPFQNSIGEIKSKNKSRREI</sequence>
<evidence type="ECO:0000313" key="1">
    <source>
        <dbReference type="EMBL" id="DAE08125.1"/>
    </source>
</evidence>
<name>A0A8S5PNM6_9CAUD</name>
<protein>
    <submittedName>
        <fullName evidence="1">Uncharacterized protein</fullName>
    </submittedName>
</protein>
<proteinExistence type="predicted"/>
<organism evidence="1">
    <name type="scientific">Siphoviridae sp. ct8NQ14</name>
    <dbReference type="NCBI Taxonomy" id="2825363"/>
    <lineage>
        <taxon>Viruses</taxon>
        <taxon>Duplodnaviria</taxon>
        <taxon>Heunggongvirae</taxon>
        <taxon>Uroviricota</taxon>
        <taxon>Caudoviricetes</taxon>
    </lineage>
</organism>